<accession>A0A1G7CX77</accession>
<evidence type="ECO:0000313" key="2">
    <source>
        <dbReference type="Proteomes" id="UP000198517"/>
    </source>
</evidence>
<gene>
    <name evidence="1" type="ORF">SAMN05421544_10955</name>
</gene>
<protein>
    <recommendedName>
        <fullName evidence="3">CBS domain-containing protein</fullName>
    </recommendedName>
</protein>
<organism evidence="1 2">
    <name type="scientific">Riemerella columbipharyngis</name>
    <dbReference type="NCBI Taxonomy" id="1071918"/>
    <lineage>
        <taxon>Bacteria</taxon>
        <taxon>Pseudomonadati</taxon>
        <taxon>Bacteroidota</taxon>
        <taxon>Flavobacteriia</taxon>
        <taxon>Flavobacteriales</taxon>
        <taxon>Weeksellaceae</taxon>
        <taxon>Riemerella</taxon>
    </lineage>
</organism>
<dbReference type="AlphaFoldDB" id="A0A1G7CX77"/>
<keyword evidence="2" id="KW-1185">Reference proteome</keyword>
<sequence length="230" mass="26131">MLIEEVYPKKKLYCFSISDTIGEVLAGLEDFDEMNASHFFIEDEAVFLGAIRAADIQSLSDYTDKTLSIAQLLNAETVVIEKFAVLEKTSFFEYPKAFRDNEANIIPIIDKNQKLVSVVTLDDFIGSIANMPICTESGFILIVETIPGQYSMSEISQIVESNNGKLYGAFVSEWQNDSLKITLKISGGNISSIGETFKRYGYRIAQKFYTDEQEEALKENYHYFKKYLEF</sequence>
<evidence type="ECO:0000313" key="1">
    <source>
        <dbReference type="EMBL" id="SDE43851.1"/>
    </source>
</evidence>
<evidence type="ECO:0008006" key="3">
    <source>
        <dbReference type="Google" id="ProtNLM"/>
    </source>
</evidence>
<name>A0A1G7CX77_9FLAO</name>
<dbReference type="Gene3D" id="3.10.580.10">
    <property type="entry name" value="CBS-domain"/>
    <property type="match status" value="1"/>
</dbReference>
<dbReference type="STRING" id="1071918.SAMN05421544_10955"/>
<dbReference type="RefSeq" id="WP_092736642.1">
    <property type="nucleotide sequence ID" value="NZ_FNAS01000009.1"/>
</dbReference>
<dbReference type="OrthoDB" id="1523762at2"/>
<dbReference type="InterPro" id="IPR046342">
    <property type="entry name" value="CBS_dom_sf"/>
</dbReference>
<proteinExistence type="predicted"/>
<dbReference type="Proteomes" id="UP000198517">
    <property type="component" value="Unassembled WGS sequence"/>
</dbReference>
<dbReference type="SUPFAM" id="SSF54631">
    <property type="entry name" value="CBS-domain pair"/>
    <property type="match status" value="1"/>
</dbReference>
<reference evidence="1 2" key="1">
    <citation type="submission" date="2016-10" db="EMBL/GenBank/DDBJ databases">
        <authorList>
            <person name="de Groot N.N."/>
        </authorList>
    </citation>
    <scope>NUCLEOTIDE SEQUENCE [LARGE SCALE GENOMIC DNA]</scope>
    <source>
        <strain evidence="1 2">DSM 24015</strain>
    </source>
</reference>
<dbReference type="EMBL" id="FNAS01000009">
    <property type="protein sequence ID" value="SDE43851.1"/>
    <property type="molecule type" value="Genomic_DNA"/>
</dbReference>